<dbReference type="PANTHER" id="PTHR19959:SF119">
    <property type="entry name" value="FUNGAL LIPASE-LIKE DOMAIN-CONTAINING PROTEIN"/>
    <property type="match status" value="1"/>
</dbReference>
<dbReference type="Pfam" id="PF12770">
    <property type="entry name" value="CHAT"/>
    <property type="match status" value="1"/>
</dbReference>
<protein>
    <recommendedName>
        <fullName evidence="1">CHAT domain-containing protein</fullName>
    </recommendedName>
</protein>
<dbReference type="EMBL" id="ML119119">
    <property type="protein sequence ID" value="RPB14064.1"/>
    <property type="molecule type" value="Genomic_DNA"/>
</dbReference>
<dbReference type="SUPFAM" id="SSF48452">
    <property type="entry name" value="TPR-like"/>
    <property type="match status" value="1"/>
</dbReference>
<evidence type="ECO:0000259" key="1">
    <source>
        <dbReference type="Pfam" id="PF12770"/>
    </source>
</evidence>
<accession>A0A3N4KU04</accession>
<organism evidence="2 3">
    <name type="scientific">Morchella conica CCBAS932</name>
    <dbReference type="NCBI Taxonomy" id="1392247"/>
    <lineage>
        <taxon>Eukaryota</taxon>
        <taxon>Fungi</taxon>
        <taxon>Dikarya</taxon>
        <taxon>Ascomycota</taxon>
        <taxon>Pezizomycotina</taxon>
        <taxon>Pezizomycetes</taxon>
        <taxon>Pezizales</taxon>
        <taxon>Morchellaceae</taxon>
        <taxon>Morchella</taxon>
    </lineage>
</organism>
<dbReference type="InterPro" id="IPR024983">
    <property type="entry name" value="CHAT_dom"/>
</dbReference>
<evidence type="ECO:0000313" key="2">
    <source>
        <dbReference type="EMBL" id="RPB14064.1"/>
    </source>
</evidence>
<proteinExistence type="predicted"/>
<dbReference type="PANTHER" id="PTHR19959">
    <property type="entry name" value="KINESIN LIGHT CHAIN"/>
    <property type="match status" value="1"/>
</dbReference>
<dbReference type="SUPFAM" id="SSF81901">
    <property type="entry name" value="HCP-like"/>
    <property type="match status" value="1"/>
</dbReference>
<feature type="domain" description="CHAT" evidence="1">
    <location>
        <begin position="577"/>
        <end position="886"/>
    </location>
</feature>
<sequence>MEDLERAINLGREALDTTPKNHPYRPTLLNGLSSRIEIRFQANSDLKDLEDSISLAREAALREVPMGHIDRFNILNGLGISLSKRYSRSGDLSDLEQAILFSQEAVDKTSPNHPDWSIRVCNLCNRLSERYEHTGSLDDLQSAISLAENALAATPKDSNEVDRARILNNLTIALMSRYRYYRMKTLDDLEQAIVYAQKAVDETPENHPDRTGFLSSLGIMFGDRYLHSKATQDLDEAIFYSQRALDTAPSLDLSRVVYSTNLGNWLSTRFEARRDKGDLEKAIFCAEEACKILEKTPESPDRANVMQCLASKLWMRHRLTKNPKDHDLAVRYLSESMELVSSPVAKRIDCALTLGNIHMQYERWADVSRVTEYAINLLPRLSSRSLVQKDQQQSLILYAGLASKATAAALQANKSAADALKLLELGRGIITNHRFETRSDISELEREHPKLAQEYHRLCSELDSPKSTLGEHSESTTASVFSRRQAAEVKLDKVLEEIRQEPNFKNFLLTLDPSRLLATEPLGTIVVINVAFRCDAFLVQKDHTVSLPLPNLHQSEVHERSKLLKSGKLPMEDMLDMLKWLWDVVAGPVLEHLRITRAPENNNWPHIWWIPTGSFSNLPIHAAGHHLDNSGRSVLDRVISSYSPSIRSLVFAFQNKSLRRQVSSPEKVVFASMDNTPGMNKLPYVTMEIDQLQELLPKSIPCIRLNTPKRTEVLNELIGCNILHFAGHGISDPSDPSKSCLAVADEPLTVEDLIDQKLHQNPPLLAYLSACSTGNSNVDSLIDESIHLMGACQLAGFQNVIGSLWEVSDIHCVEVAKSVYITILDGRMSSKSVSLGLHNAIRALRGGSTRIEQVGEVRKARLVGVTKGKVLQLKDPRYWAAYIHMGI</sequence>
<gene>
    <name evidence="2" type="ORF">P167DRAFT_520449</name>
</gene>
<dbReference type="STRING" id="1392247.A0A3N4KU04"/>
<dbReference type="Gene3D" id="1.25.40.10">
    <property type="entry name" value="Tetratricopeptide repeat domain"/>
    <property type="match status" value="2"/>
</dbReference>
<keyword evidence="3" id="KW-1185">Reference proteome</keyword>
<dbReference type="InterPro" id="IPR011990">
    <property type="entry name" value="TPR-like_helical_dom_sf"/>
</dbReference>
<evidence type="ECO:0000313" key="3">
    <source>
        <dbReference type="Proteomes" id="UP000277580"/>
    </source>
</evidence>
<dbReference type="InParanoid" id="A0A3N4KU04"/>
<dbReference type="OrthoDB" id="9991317at2759"/>
<dbReference type="Proteomes" id="UP000277580">
    <property type="component" value="Unassembled WGS sequence"/>
</dbReference>
<reference evidence="2 3" key="1">
    <citation type="journal article" date="2018" name="Nat. Ecol. Evol.">
        <title>Pezizomycetes genomes reveal the molecular basis of ectomycorrhizal truffle lifestyle.</title>
        <authorList>
            <person name="Murat C."/>
            <person name="Payen T."/>
            <person name="Noel B."/>
            <person name="Kuo A."/>
            <person name="Morin E."/>
            <person name="Chen J."/>
            <person name="Kohler A."/>
            <person name="Krizsan K."/>
            <person name="Balestrini R."/>
            <person name="Da Silva C."/>
            <person name="Montanini B."/>
            <person name="Hainaut M."/>
            <person name="Levati E."/>
            <person name="Barry K.W."/>
            <person name="Belfiori B."/>
            <person name="Cichocki N."/>
            <person name="Clum A."/>
            <person name="Dockter R.B."/>
            <person name="Fauchery L."/>
            <person name="Guy J."/>
            <person name="Iotti M."/>
            <person name="Le Tacon F."/>
            <person name="Lindquist E.A."/>
            <person name="Lipzen A."/>
            <person name="Malagnac F."/>
            <person name="Mello A."/>
            <person name="Molinier V."/>
            <person name="Miyauchi S."/>
            <person name="Poulain J."/>
            <person name="Riccioni C."/>
            <person name="Rubini A."/>
            <person name="Sitrit Y."/>
            <person name="Splivallo R."/>
            <person name="Traeger S."/>
            <person name="Wang M."/>
            <person name="Zifcakova L."/>
            <person name="Wipf D."/>
            <person name="Zambonelli A."/>
            <person name="Paolocci F."/>
            <person name="Nowrousian M."/>
            <person name="Ottonello S."/>
            <person name="Baldrian P."/>
            <person name="Spatafora J.W."/>
            <person name="Henrissat B."/>
            <person name="Nagy L.G."/>
            <person name="Aury J.M."/>
            <person name="Wincker P."/>
            <person name="Grigoriev I.V."/>
            <person name="Bonfante P."/>
            <person name="Martin F.M."/>
        </authorList>
    </citation>
    <scope>NUCLEOTIDE SEQUENCE [LARGE SCALE GENOMIC DNA]</scope>
    <source>
        <strain evidence="2 3">CCBAS932</strain>
    </source>
</reference>
<name>A0A3N4KU04_9PEZI</name>
<dbReference type="AlphaFoldDB" id="A0A3N4KU04"/>